<protein>
    <submittedName>
        <fullName evidence="1">Uncharacterized protein</fullName>
    </submittedName>
</protein>
<accession>H8Z2F2</accession>
<dbReference type="Proteomes" id="UP000002964">
    <property type="component" value="Unassembled WGS sequence"/>
</dbReference>
<dbReference type="eggNOG" id="ENOG502ZAA2">
    <property type="taxonomic scope" value="Bacteria"/>
</dbReference>
<gene>
    <name evidence="1" type="ORF">Thi970DRAFT_01823</name>
</gene>
<dbReference type="STRING" id="631362.Thi970DRAFT_01823"/>
<evidence type="ECO:0000313" key="1">
    <source>
        <dbReference type="EMBL" id="EIC21607.1"/>
    </source>
</evidence>
<evidence type="ECO:0000313" key="2">
    <source>
        <dbReference type="Proteomes" id="UP000002964"/>
    </source>
</evidence>
<sequence>MGWSSPIASMPQHPLFDITPEHIRALDDEGLRILIARLCKADLRRRGLPVSGVLYGGNQIAADGGIDVRVELPPGTEISGFIPRPATGFQAKADDMPASKIAEEMRPRKTKQVKGTNAPLRASIRALAAAGGAYVIVSSKGSTTDSRLTERRNAMRAAVADLDGSDALHLDFYDCTRMADWVGDYPGEVLWVRERIGQAVRGWHSFGNWSRAPEPVDGDYLSDDTARLWDQRNAQDGPLTVGDGLARLQSILSQAGGIVRLTGLSGTGKTRLLEALFDPRIGDKALDPALAVYADIGAETSQPSVGQLASQLIAEGKRAVLLLDNCPRETHDAIAPVCKSAGSPISLITVDLDIRDERPEHTDVFRLQSASAAVIESLLERRYPALSHEIRSRIAEFSDGNARIAILSAGHVHPGTNLADLGDEGLFERLFHQRRQADDPLLRAAEALALVYSFDGEASTGDVAELPFLARLVGLEVQALQRAAGELQRRDILQSRGCWRAILPQPLANWLAKRALQCLSPINVANAFWRCGNPRLLKSFTHRLSYLHDSVDAQRIAASWTAPEGPLGDLSVMAHSSADLRIDLVLHLAPVAPNAVLELVERCVMGSTPGQLDAATKANRQILISLLRKLAWFPRHFRRAALCLSRFAEAELGKGETTHTGYLEELFWPWLSGAQAGPHERLAVVQDLLVLPGGFSRDVGMIALRGMLTAGHFTSSHDFSFGGHAIDFGWRPTTLADYRDWYGGSLVIATRLALSDSPQRGTARHAIAEHFRSLWCFGHVFDQLEEAVLTIGTQEHWPQGWLAVRETLAFDRERMEPGLIARLESMKERLAPAGLRDRLRSYVLTEAYKIADTAHWETDGQYVQAHEAVIEEARRLGREAGRCLDQFDGDWPELFGPEAYQAGWFGEGLAETAADLATTWAELLERYRATDAERRNASLLGGFLRTAASKDAAKVNDLLDAAVSDRFLGPVFPYLQASVGGDEGGTRRLIASVETGLAPARAYGNLALGRTTEAMSSAALSRIVLGIASLPDGQGVAVEILSMHFHGGRGEQSAWDPLLIDCGRRLLASYPLDQDHHNRAYELAEIAKVCLSDTESATEAEHLCCRISDASANGRASWLNLNELIETLFSLHPFVALDCWFAGGQDEWRHSYMHFRNGMDNRNPLKRVPLPLLLQWANGDPETRFSRLAGTIPAFDQQDGATQWSEGALALLGAGPDRATVLQGLASQIHPRGWAGSLADILERRRPLFQAFLDDDDPALRQVARETDDGLQREIVLRRSHEAERDERFE</sequence>
<reference evidence="2" key="1">
    <citation type="submission" date="2011-06" db="EMBL/GenBank/DDBJ databases">
        <authorList>
            <consortium name="US DOE Joint Genome Institute (JGI-PGF)"/>
            <person name="Lucas S."/>
            <person name="Han J."/>
            <person name="Lapidus A."/>
            <person name="Cheng J.-F."/>
            <person name="Goodwin L."/>
            <person name="Pitluck S."/>
            <person name="Peters L."/>
            <person name="Land M.L."/>
            <person name="Hauser L."/>
            <person name="Vogl K."/>
            <person name="Liu Z."/>
            <person name="Overmann J."/>
            <person name="Frigaard N.-U."/>
            <person name="Bryant D.A."/>
            <person name="Woyke T.J."/>
        </authorList>
    </citation>
    <scope>NUCLEOTIDE SEQUENCE [LARGE SCALE GENOMIC DNA]</scope>
    <source>
        <strain evidence="2">970</strain>
    </source>
</reference>
<dbReference type="InterPro" id="IPR027417">
    <property type="entry name" value="P-loop_NTPase"/>
</dbReference>
<keyword evidence="2" id="KW-1185">Reference proteome</keyword>
<proteinExistence type="predicted"/>
<dbReference type="HOGENOM" id="CLU_006579_0_0_6"/>
<organism evidence="1 2">
    <name type="scientific">Thiorhodovibrio frisius</name>
    <dbReference type="NCBI Taxonomy" id="631362"/>
    <lineage>
        <taxon>Bacteria</taxon>
        <taxon>Pseudomonadati</taxon>
        <taxon>Pseudomonadota</taxon>
        <taxon>Gammaproteobacteria</taxon>
        <taxon>Chromatiales</taxon>
        <taxon>Chromatiaceae</taxon>
        <taxon>Thiorhodovibrio</taxon>
    </lineage>
</organism>
<dbReference type="SUPFAM" id="SSF52540">
    <property type="entry name" value="P-loop containing nucleoside triphosphate hydrolases"/>
    <property type="match status" value="1"/>
</dbReference>
<reference evidence="1 2" key="2">
    <citation type="submission" date="2011-11" db="EMBL/GenBank/DDBJ databases">
        <authorList>
            <consortium name="US DOE Joint Genome Institute"/>
            <person name="Lucas S."/>
            <person name="Han J."/>
            <person name="Lapidus A."/>
            <person name="Cheng J.-F."/>
            <person name="Goodwin L."/>
            <person name="Pitluck S."/>
            <person name="Peters L."/>
            <person name="Ovchinnikova G."/>
            <person name="Zhang X."/>
            <person name="Detter J.C."/>
            <person name="Han C."/>
            <person name="Tapia R."/>
            <person name="Land M."/>
            <person name="Hauser L."/>
            <person name="Kyrpides N."/>
            <person name="Ivanova N."/>
            <person name="Pagani I."/>
            <person name="Vogl K."/>
            <person name="Liu Z."/>
            <person name="Overmann J."/>
            <person name="Frigaard N.-U."/>
            <person name="Bryant D."/>
            <person name="Woyke T."/>
        </authorList>
    </citation>
    <scope>NUCLEOTIDE SEQUENCE [LARGE SCALE GENOMIC DNA]</scope>
    <source>
        <strain evidence="1 2">970</strain>
    </source>
</reference>
<name>H8Z2F2_9GAMM</name>
<dbReference type="EMBL" id="JH603169">
    <property type="protein sequence ID" value="EIC21607.1"/>
    <property type="molecule type" value="Genomic_DNA"/>
</dbReference>